<dbReference type="Pfam" id="PF13193">
    <property type="entry name" value="AMP-binding_C"/>
    <property type="match status" value="1"/>
</dbReference>
<dbReference type="Proteomes" id="UP000249829">
    <property type="component" value="Unassembled WGS sequence"/>
</dbReference>
<evidence type="ECO:0000313" key="3">
    <source>
        <dbReference type="EMBL" id="PYI17568.1"/>
    </source>
</evidence>
<dbReference type="STRING" id="1450538.A0A2V5H131"/>
<reference evidence="3 4" key="1">
    <citation type="submission" date="2018-02" db="EMBL/GenBank/DDBJ databases">
        <title>The genomes of Aspergillus section Nigri reveals drivers in fungal speciation.</title>
        <authorList>
            <consortium name="DOE Joint Genome Institute"/>
            <person name="Vesth T.C."/>
            <person name="Nybo J."/>
            <person name="Theobald S."/>
            <person name="Brandl J."/>
            <person name="Frisvad J.C."/>
            <person name="Nielsen K.F."/>
            <person name="Lyhne E.K."/>
            <person name="Kogle M.E."/>
            <person name="Kuo A."/>
            <person name="Riley R."/>
            <person name="Clum A."/>
            <person name="Nolan M."/>
            <person name="Lipzen A."/>
            <person name="Salamov A."/>
            <person name="Henrissat B."/>
            <person name="Wiebenga A."/>
            <person name="De vries R.P."/>
            <person name="Grigoriev I.V."/>
            <person name="Mortensen U.H."/>
            <person name="Andersen M.R."/>
            <person name="Baker S.E."/>
        </authorList>
    </citation>
    <scope>NUCLEOTIDE SEQUENCE [LARGE SCALE GENOMIC DNA]</scope>
    <source>
        <strain evidence="3 4">CBS 115571</strain>
    </source>
</reference>
<feature type="domain" description="AMP-binding enzyme C-terminal" evidence="2">
    <location>
        <begin position="467"/>
        <end position="549"/>
    </location>
</feature>
<dbReference type="InterPro" id="IPR025110">
    <property type="entry name" value="AMP-bd_C"/>
</dbReference>
<dbReference type="AlphaFoldDB" id="A0A2V5H131"/>
<sequence length="559" mass="61348">MVFTCAPWCRDLAVPFPETQLVGDFVLEGVSDGFEEKPLLVCAETGQSYRVQDLDYRVTMLARSLAQRLGWQATDGPPETKVVGILALNAMDFVPLSWAIHRIGGTCLLMHPTSSASEIQTLMRKANCHTLFTCRPLQPLCEAVFAALHEDPARLFLLELPDDDANTPATRATVSQLIAEGEHLPAVASIPLQPGETRDRVAYLCPTSGTSGYQKLAQITHANVIVNSLQAVTLDSYATGPKSQTTLGILPLSHAYGLIVLHTLMCRRDTTILHARFDMPAALRSIQQYRIERLYLVPAIVAALVNNPILFKLADLSSVQTVVCGSAPLSADMMSAMKRVRPDWDLLPGYGLTEAAVIVSYTSQHSIFPGSVGSLLPLVEVRLLDANGVEIQDYDVAGDLYLRSPSVMKGYLGENEADFYAFDQDGWLITGDVACMRRGADGEEHLFIVDRKKDIMKVKGIQVAPVEIEAQLLNHPAVDEAAVIGVQHDATGERPFAFVVRSRQVDAQVDEATLRQALAVHIQNTLSEPFWLRENIRFLEAIPKSHSGKALKFKLKDLV</sequence>
<evidence type="ECO:0000259" key="1">
    <source>
        <dbReference type="Pfam" id="PF00501"/>
    </source>
</evidence>
<dbReference type="OMA" id="HRIGGIC"/>
<dbReference type="Pfam" id="PF00501">
    <property type="entry name" value="AMP-binding"/>
    <property type="match status" value="1"/>
</dbReference>
<gene>
    <name evidence="3" type="ORF">BO99DRAFT_423917</name>
</gene>
<dbReference type="GO" id="GO:0016405">
    <property type="term" value="F:CoA-ligase activity"/>
    <property type="evidence" value="ECO:0007669"/>
    <property type="project" value="TreeGrafter"/>
</dbReference>
<dbReference type="InterPro" id="IPR045851">
    <property type="entry name" value="AMP-bd_C_sf"/>
</dbReference>
<protein>
    <submittedName>
        <fullName evidence="3">Putative AMP dependent ligase/synthetase</fullName>
    </submittedName>
</protein>
<proteinExistence type="predicted"/>
<accession>A0A2V5H131</accession>
<name>A0A2V5H131_ASPV1</name>
<dbReference type="Gene3D" id="3.30.300.30">
    <property type="match status" value="1"/>
</dbReference>
<feature type="domain" description="AMP-dependent synthetase/ligase" evidence="1">
    <location>
        <begin position="33"/>
        <end position="412"/>
    </location>
</feature>
<dbReference type="PANTHER" id="PTHR24096">
    <property type="entry name" value="LONG-CHAIN-FATTY-ACID--COA LIGASE"/>
    <property type="match status" value="1"/>
</dbReference>
<evidence type="ECO:0000259" key="2">
    <source>
        <dbReference type="Pfam" id="PF13193"/>
    </source>
</evidence>
<dbReference type="SUPFAM" id="SSF56801">
    <property type="entry name" value="Acetyl-CoA synthetase-like"/>
    <property type="match status" value="1"/>
</dbReference>
<dbReference type="InterPro" id="IPR042099">
    <property type="entry name" value="ANL_N_sf"/>
</dbReference>
<keyword evidence="4" id="KW-1185">Reference proteome</keyword>
<dbReference type="InterPro" id="IPR000873">
    <property type="entry name" value="AMP-dep_synth/lig_dom"/>
</dbReference>
<organism evidence="3 4">
    <name type="scientific">Aspergillus violaceofuscus (strain CBS 115571)</name>
    <dbReference type="NCBI Taxonomy" id="1450538"/>
    <lineage>
        <taxon>Eukaryota</taxon>
        <taxon>Fungi</taxon>
        <taxon>Dikarya</taxon>
        <taxon>Ascomycota</taxon>
        <taxon>Pezizomycotina</taxon>
        <taxon>Eurotiomycetes</taxon>
        <taxon>Eurotiomycetidae</taxon>
        <taxon>Eurotiales</taxon>
        <taxon>Aspergillaceae</taxon>
        <taxon>Aspergillus</taxon>
    </lineage>
</organism>
<dbReference type="Gene3D" id="3.40.50.12780">
    <property type="entry name" value="N-terminal domain of ligase-like"/>
    <property type="match status" value="1"/>
</dbReference>
<keyword evidence="3" id="KW-0436">Ligase</keyword>
<evidence type="ECO:0000313" key="4">
    <source>
        <dbReference type="Proteomes" id="UP000249829"/>
    </source>
</evidence>
<dbReference type="PANTHER" id="PTHR24096:SF422">
    <property type="entry name" value="BCDNA.GH02901"/>
    <property type="match status" value="1"/>
</dbReference>
<dbReference type="EMBL" id="KZ825155">
    <property type="protein sequence ID" value="PYI17568.1"/>
    <property type="molecule type" value="Genomic_DNA"/>
</dbReference>